<dbReference type="Gene3D" id="3.40.30.10">
    <property type="entry name" value="Glutaredoxin"/>
    <property type="match status" value="1"/>
</dbReference>
<name>A0A2K8KZI0_MARES</name>
<evidence type="ECO:0000313" key="2">
    <source>
        <dbReference type="Proteomes" id="UP000231701"/>
    </source>
</evidence>
<sequence length="106" mass="11713">MEEDGDKKVYHTPHLKQVIVCINHRVSPSQPSCGGRGGGEVLAERIEQEIAAKGWDIGVKRFHCLGRCHQGPVLKLAPGGQFICEVVPEKLEEALLEIERFSTPVE</sequence>
<keyword evidence="2" id="KW-1185">Reference proteome</keyword>
<dbReference type="CDD" id="cd02980">
    <property type="entry name" value="TRX_Fd_family"/>
    <property type="match status" value="1"/>
</dbReference>
<organism evidence="1 2">
    <name type="scientific">Mariprofundus aestuarium</name>
    <dbReference type="NCBI Taxonomy" id="1921086"/>
    <lineage>
        <taxon>Bacteria</taxon>
        <taxon>Pseudomonadati</taxon>
        <taxon>Pseudomonadota</taxon>
        <taxon>Candidatius Mariprofundia</taxon>
        <taxon>Mariprofundales</taxon>
        <taxon>Mariprofundaceae</taxon>
        <taxon>Mariprofundus</taxon>
    </lineage>
</organism>
<gene>
    <name evidence="1" type="ORF">Ga0123461_0899</name>
</gene>
<proteinExistence type="predicted"/>
<dbReference type="RefSeq" id="WP_100277224.1">
    <property type="nucleotide sequence ID" value="NZ_CP018799.1"/>
</dbReference>
<protein>
    <submittedName>
        <fullName evidence="1">(2Fe-2S) ferredoxin</fullName>
    </submittedName>
</protein>
<dbReference type="KEGG" id="maes:Ga0123461_0899"/>
<dbReference type="OrthoDB" id="8593122at2"/>
<dbReference type="Proteomes" id="UP000231701">
    <property type="component" value="Chromosome"/>
</dbReference>
<dbReference type="SUPFAM" id="SSF52833">
    <property type="entry name" value="Thioredoxin-like"/>
    <property type="match status" value="1"/>
</dbReference>
<dbReference type="EMBL" id="CP018799">
    <property type="protein sequence ID" value="ATX79319.1"/>
    <property type="molecule type" value="Genomic_DNA"/>
</dbReference>
<dbReference type="InterPro" id="IPR036249">
    <property type="entry name" value="Thioredoxin-like_sf"/>
</dbReference>
<accession>A0A2K8KZI0</accession>
<reference evidence="1 2" key="1">
    <citation type="submission" date="2016-12" db="EMBL/GenBank/DDBJ databases">
        <title>Isolation and genomic insights into novel planktonic Zetaproteobacteria from stratified waters of the Chesapeake Bay.</title>
        <authorList>
            <person name="McAllister S.M."/>
            <person name="Kato S."/>
            <person name="Chan C.S."/>
            <person name="Chiu B.K."/>
            <person name="Field E.K."/>
        </authorList>
    </citation>
    <scope>NUCLEOTIDE SEQUENCE [LARGE SCALE GENOMIC DNA]</scope>
    <source>
        <strain evidence="1 2">CP-5</strain>
    </source>
</reference>
<evidence type="ECO:0000313" key="1">
    <source>
        <dbReference type="EMBL" id="ATX79319.1"/>
    </source>
</evidence>
<dbReference type="AlphaFoldDB" id="A0A2K8KZI0"/>